<feature type="transmembrane region" description="Helical" evidence="14">
    <location>
        <begin position="237"/>
        <end position="259"/>
    </location>
</feature>
<keyword evidence="7 14" id="KW-1133">Transmembrane helix</keyword>
<dbReference type="AlphaFoldDB" id="A0AAQ4FBM8"/>
<keyword evidence="3" id="KW-0813">Transport</keyword>
<evidence type="ECO:0000256" key="7">
    <source>
        <dbReference type="ARBA" id="ARBA00022989"/>
    </source>
</evidence>
<evidence type="ECO:0000256" key="2">
    <source>
        <dbReference type="ARBA" id="ARBA00006434"/>
    </source>
</evidence>
<dbReference type="InterPro" id="IPR001734">
    <property type="entry name" value="Na/solute_symporter"/>
</dbReference>
<dbReference type="EMBL" id="JARKHS020004767">
    <property type="protein sequence ID" value="KAK8784182.1"/>
    <property type="molecule type" value="Genomic_DNA"/>
</dbReference>
<keyword evidence="16" id="KW-1185">Reference proteome</keyword>
<evidence type="ECO:0000256" key="9">
    <source>
        <dbReference type="ARBA" id="ARBA00023065"/>
    </source>
</evidence>
<feature type="transmembrane region" description="Helical" evidence="14">
    <location>
        <begin position="6"/>
        <end position="26"/>
    </location>
</feature>
<keyword evidence="6" id="KW-0530">Neurotransmitter biosynthesis</keyword>
<feature type="compositionally biased region" description="Low complexity" evidence="13">
    <location>
        <begin position="557"/>
        <end position="580"/>
    </location>
</feature>
<feature type="transmembrane region" description="Helical" evidence="14">
    <location>
        <begin position="138"/>
        <end position="164"/>
    </location>
</feature>
<proteinExistence type="inferred from homology"/>
<evidence type="ECO:0000256" key="8">
    <source>
        <dbReference type="ARBA" id="ARBA00023053"/>
    </source>
</evidence>
<evidence type="ECO:0000256" key="13">
    <source>
        <dbReference type="SAM" id="MobiDB-lite"/>
    </source>
</evidence>
<keyword evidence="8" id="KW-0915">Sodium</keyword>
<dbReference type="InterPro" id="IPR038377">
    <property type="entry name" value="Na/Glc_symporter_sf"/>
</dbReference>
<comment type="subcellular location">
    <subcellularLocation>
        <location evidence="1">Membrane</location>
        <topology evidence="1">Multi-pass membrane protein</topology>
    </subcellularLocation>
</comment>
<feature type="transmembrane region" description="Helical" evidence="14">
    <location>
        <begin position="211"/>
        <end position="231"/>
    </location>
</feature>
<keyword evidence="11" id="KW-0325">Glycoprotein</keyword>
<feature type="compositionally biased region" description="Low complexity" evidence="13">
    <location>
        <begin position="634"/>
        <end position="645"/>
    </location>
</feature>
<keyword evidence="9" id="KW-0406">Ion transport</keyword>
<sequence>MATANIAAVLIIILYYFAVMFVGVWGGRRVHIPDYQSTIGPRGLYDPRGRRTTTMDDEDFMLRLFVARRSVPLFMGIGSMTATWVGGGYLSGTAEAVYKYGIVNCHAPIGYAMSLFLDFTAVGYHGSFQLSDEDGSKVLPVTISFLTSGLTSIFGLISIAAAVMSSADSSMLSAATMVTRNVYHCLIRPYLRCLRNAAFLKAQATEMEVVIALRTMVCTLGAFATYMALSVRSVFELWTLCSDIAYVLLFPQLLCVFYFKETNAYGSVLAFTMSALFRCLCGEPTLNVPVFVKLPLYDPEAGQRFPFRFLCMALGLCTLILGSSLATTLFRRGWLPERFDVFRVYFVPPELALLMRKQSTVSIEGFPLPGADVDSPEAQPAALEPQQQPAVADQLYYTTLLYEFYKIYEATDGKAFDEENLVHVMAGDDAMTAGPPSLRPTTPALTPFGPRPVIVSPAIDPAIFNDPTPIFGRTPISGITPDALSPGRPWPPVLTPVSLARTPPPEPSAPSPRPDRNLAPVSAMATCPAPVSATSPGPRRQGAQRPTSSAPTPSVQTTPGGLTPNTTTTTACSASSAPSGSKRRGDRRPPAEAQDAVSRTSGSVTSRQTAPCDLTPSQYEGSVDPAAASRVRPAAEPSEAEGPASRVLKARRPKPPKPGGRKKQ</sequence>
<comment type="similarity">
    <text evidence="2">Belongs to the sodium:solute symporter (SSF) (TC 2.A.21) family.</text>
</comment>
<protein>
    <submittedName>
        <fullName evidence="15">Uncharacterized protein</fullName>
    </submittedName>
</protein>
<evidence type="ECO:0000256" key="3">
    <source>
        <dbReference type="ARBA" id="ARBA00022448"/>
    </source>
</evidence>
<name>A0AAQ4FBM8_AMBAM</name>
<keyword evidence="5" id="KW-0769">Symport</keyword>
<feature type="transmembrane region" description="Helical" evidence="14">
    <location>
        <begin position="71"/>
        <end position="89"/>
    </location>
</feature>
<evidence type="ECO:0000256" key="11">
    <source>
        <dbReference type="ARBA" id="ARBA00023180"/>
    </source>
</evidence>
<evidence type="ECO:0000256" key="5">
    <source>
        <dbReference type="ARBA" id="ARBA00022847"/>
    </source>
</evidence>
<dbReference type="Gene3D" id="1.20.1730.10">
    <property type="entry name" value="Sodium/glucose cotransporter"/>
    <property type="match status" value="2"/>
</dbReference>
<evidence type="ECO:0000313" key="16">
    <source>
        <dbReference type="Proteomes" id="UP001321473"/>
    </source>
</evidence>
<feature type="compositionally biased region" description="Pro residues" evidence="13">
    <location>
        <begin position="502"/>
        <end position="512"/>
    </location>
</feature>
<organism evidence="15 16">
    <name type="scientific">Amblyomma americanum</name>
    <name type="common">Lone star tick</name>
    <dbReference type="NCBI Taxonomy" id="6943"/>
    <lineage>
        <taxon>Eukaryota</taxon>
        <taxon>Metazoa</taxon>
        <taxon>Ecdysozoa</taxon>
        <taxon>Arthropoda</taxon>
        <taxon>Chelicerata</taxon>
        <taxon>Arachnida</taxon>
        <taxon>Acari</taxon>
        <taxon>Parasitiformes</taxon>
        <taxon>Ixodida</taxon>
        <taxon>Ixodoidea</taxon>
        <taxon>Ixodidae</taxon>
        <taxon>Amblyomminae</taxon>
        <taxon>Amblyomma</taxon>
    </lineage>
</organism>
<comment type="caution">
    <text evidence="15">The sequence shown here is derived from an EMBL/GenBank/DDBJ whole genome shotgun (WGS) entry which is preliminary data.</text>
</comment>
<dbReference type="GO" id="GO:0008292">
    <property type="term" value="P:acetylcholine biosynthetic process"/>
    <property type="evidence" value="ECO:0007669"/>
    <property type="project" value="TreeGrafter"/>
</dbReference>
<keyword evidence="12" id="KW-0739">Sodium transport</keyword>
<feature type="compositionally biased region" description="Polar residues" evidence="13">
    <location>
        <begin position="597"/>
        <end position="620"/>
    </location>
</feature>
<dbReference type="PROSITE" id="PS50283">
    <property type="entry name" value="NA_SOLUT_SYMP_3"/>
    <property type="match status" value="1"/>
</dbReference>
<reference evidence="15 16" key="1">
    <citation type="journal article" date="2023" name="Arcadia Sci">
        <title>De novo assembly of a long-read Amblyomma americanum tick genome.</title>
        <authorList>
            <person name="Chou S."/>
            <person name="Poskanzer K.E."/>
            <person name="Rollins M."/>
            <person name="Thuy-Boun P.S."/>
        </authorList>
    </citation>
    <scope>NUCLEOTIDE SEQUENCE [LARGE SCALE GENOMIC DNA]</scope>
    <source>
        <strain evidence="15">F_SG_1</strain>
        <tissue evidence="15">Salivary glands</tissue>
    </source>
</reference>
<dbReference type="GO" id="GO:0005886">
    <property type="term" value="C:plasma membrane"/>
    <property type="evidence" value="ECO:0007669"/>
    <property type="project" value="TreeGrafter"/>
</dbReference>
<dbReference type="Proteomes" id="UP001321473">
    <property type="component" value="Unassembled WGS sequence"/>
</dbReference>
<feature type="transmembrane region" description="Helical" evidence="14">
    <location>
        <begin position="306"/>
        <end position="330"/>
    </location>
</feature>
<dbReference type="PANTHER" id="PTHR45897">
    <property type="entry name" value="HIGH-AFFINITY CHOLINE TRANSPORTER 1"/>
    <property type="match status" value="1"/>
</dbReference>
<dbReference type="PANTHER" id="PTHR45897:SF4">
    <property type="entry name" value="HIGH-AFFINITY CHOLINE TRANSPORTER 1"/>
    <property type="match status" value="1"/>
</dbReference>
<feature type="transmembrane region" description="Helical" evidence="14">
    <location>
        <begin position="109"/>
        <end position="126"/>
    </location>
</feature>
<keyword evidence="10 14" id="KW-0472">Membrane</keyword>
<evidence type="ECO:0000313" key="15">
    <source>
        <dbReference type="EMBL" id="KAK8784182.1"/>
    </source>
</evidence>
<dbReference type="InterPro" id="IPR052244">
    <property type="entry name" value="Choline_transporter"/>
</dbReference>
<evidence type="ECO:0000256" key="1">
    <source>
        <dbReference type="ARBA" id="ARBA00004141"/>
    </source>
</evidence>
<feature type="compositionally biased region" description="Polar residues" evidence="13">
    <location>
        <begin position="544"/>
        <end position="556"/>
    </location>
</feature>
<evidence type="ECO:0000256" key="6">
    <source>
        <dbReference type="ARBA" id="ARBA00022979"/>
    </source>
</evidence>
<feature type="region of interest" description="Disordered" evidence="13">
    <location>
        <begin position="476"/>
        <end position="664"/>
    </location>
</feature>
<keyword evidence="4 14" id="KW-0812">Transmembrane</keyword>
<evidence type="ECO:0000256" key="14">
    <source>
        <dbReference type="SAM" id="Phobius"/>
    </source>
</evidence>
<evidence type="ECO:0000256" key="4">
    <source>
        <dbReference type="ARBA" id="ARBA00022692"/>
    </source>
</evidence>
<accession>A0AAQ4FBM8</accession>
<evidence type="ECO:0000256" key="10">
    <source>
        <dbReference type="ARBA" id="ARBA00023136"/>
    </source>
</evidence>
<gene>
    <name evidence="15" type="ORF">V5799_009454</name>
</gene>
<feature type="compositionally biased region" description="Basic residues" evidence="13">
    <location>
        <begin position="648"/>
        <end position="664"/>
    </location>
</feature>
<dbReference type="GO" id="GO:0005307">
    <property type="term" value="F:choline:sodium symporter activity"/>
    <property type="evidence" value="ECO:0007669"/>
    <property type="project" value="TreeGrafter"/>
</dbReference>
<evidence type="ECO:0000256" key="12">
    <source>
        <dbReference type="ARBA" id="ARBA00023201"/>
    </source>
</evidence>